<dbReference type="AlphaFoldDB" id="A0A235B5A7"/>
<accession>A0A235B5A7</accession>
<evidence type="ECO:0000313" key="1">
    <source>
        <dbReference type="EMBL" id="OYD07473.1"/>
    </source>
</evidence>
<dbReference type="Proteomes" id="UP000215459">
    <property type="component" value="Unassembled WGS sequence"/>
</dbReference>
<protein>
    <submittedName>
        <fullName evidence="1">Uncharacterized protein</fullName>
    </submittedName>
</protein>
<comment type="caution">
    <text evidence="1">The sequence shown here is derived from an EMBL/GenBank/DDBJ whole genome shotgun (WGS) entry which is preliminary data.</text>
</comment>
<reference evidence="1 2" key="1">
    <citation type="submission" date="2017-07" db="EMBL/GenBank/DDBJ databases">
        <title>The genome sequence of Paludifilum halophilum highlights mechanisms for microbial adaptation to high salt environemnts.</title>
        <authorList>
            <person name="Belbahri L."/>
        </authorList>
    </citation>
    <scope>NUCLEOTIDE SEQUENCE [LARGE SCALE GENOMIC DNA]</scope>
    <source>
        <strain evidence="1 2">DSM 102817</strain>
    </source>
</reference>
<proteinExistence type="predicted"/>
<evidence type="ECO:0000313" key="2">
    <source>
        <dbReference type="Proteomes" id="UP000215459"/>
    </source>
</evidence>
<organism evidence="1 2">
    <name type="scientific">Paludifilum halophilum</name>
    <dbReference type="NCBI Taxonomy" id="1642702"/>
    <lineage>
        <taxon>Bacteria</taxon>
        <taxon>Bacillati</taxon>
        <taxon>Bacillota</taxon>
        <taxon>Bacilli</taxon>
        <taxon>Bacillales</taxon>
        <taxon>Thermoactinomycetaceae</taxon>
        <taxon>Paludifilum</taxon>
    </lineage>
</organism>
<keyword evidence="2" id="KW-1185">Reference proteome</keyword>
<name>A0A235B5A7_9BACL</name>
<sequence length="66" mass="7378">MFVQSEAGMDDPIFANGIPGGDGRLKIYRSGFILQLIGTRLICFADSGDKLRDLRNMQMEIAIRFP</sequence>
<dbReference type="EMBL" id="NOWF01000006">
    <property type="protein sequence ID" value="OYD07473.1"/>
    <property type="molecule type" value="Genomic_DNA"/>
</dbReference>
<gene>
    <name evidence="1" type="ORF">CHM34_11270</name>
</gene>